<feature type="region of interest" description="Disordered" evidence="4">
    <location>
        <begin position="331"/>
        <end position="361"/>
    </location>
</feature>
<dbReference type="Gene3D" id="1.20.5.110">
    <property type="match status" value="1"/>
</dbReference>
<evidence type="ECO:0000256" key="2">
    <source>
        <dbReference type="ARBA" id="ARBA00022927"/>
    </source>
</evidence>
<feature type="transmembrane region" description="Helical" evidence="5">
    <location>
        <begin position="252"/>
        <end position="272"/>
    </location>
</feature>
<keyword evidence="3" id="KW-0175">Coiled coil</keyword>
<keyword evidence="5" id="KW-0472">Membrane</keyword>
<reference evidence="7" key="1">
    <citation type="submission" date="2014-05" db="EMBL/GenBank/DDBJ databases">
        <title>The transcriptome of the halophilic microalga Tetraselmis sp. GSL018 isolated from the Great Salt Lake, Utah.</title>
        <authorList>
            <person name="Jinkerson R.E."/>
            <person name="D'Adamo S."/>
            <person name="Posewitz M.C."/>
        </authorList>
    </citation>
    <scope>NUCLEOTIDE SEQUENCE</scope>
    <source>
        <strain evidence="7">GSL018</strain>
    </source>
</reference>
<keyword evidence="2" id="KW-0653">Protein transport</keyword>
<dbReference type="InterPro" id="IPR006012">
    <property type="entry name" value="Syntaxin/epimorphin_CS"/>
</dbReference>
<dbReference type="SUPFAM" id="SSF58038">
    <property type="entry name" value="SNARE fusion complex"/>
    <property type="match status" value="1"/>
</dbReference>
<comment type="similarity">
    <text evidence="1">Belongs to the syntaxin family.</text>
</comment>
<evidence type="ECO:0000256" key="5">
    <source>
        <dbReference type="SAM" id="Phobius"/>
    </source>
</evidence>
<dbReference type="PROSITE" id="PS50192">
    <property type="entry name" value="T_SNARE"/>
    <property type="match status" value="1"/>
</dbReference>
<dbReference type="PROSITE" id="PS00914">
    <property type="entry name" value="SYNTAXIN"/>
    <property type="match status" value="1"/>
</dbReference>
<dbReference type="EMBL" id="GBEZ01008338">
    <property type="protein sequence ID" value="JAC77197.1"/>
    <property type="molecule type" value="Transcribed_RNA"/>
</dbReference>
<dbReference type="AlphaFoldDB" id="A0A061RWF5"/>
<evidence type="ECO:0000313" key="7">
    <source>
        <dbReference type="EMBL" id="JAC77197.1"/>
    </source>
</evidence>
<dbReference type="InterPro" id="IPR000727">
    <property type="entry name" value="T_SNARE_dom"/>
</dbReference>
<name>A0A061RWF5_9CHLO</name>
<evidence type="ECO:0000256" key="3">
    <source>
        <dbReference type="SAM" id="Coils"/>
    </source>
</evidence>
<evidence type="ECO:0000256" key="1">
    <source>
        <dbReference type="ARBA" id="ARBA00009063"/>
    </source>
</evidence>
<feature type="domain" description="T-SNARE coiled-coil homology" evidence="6">
    <location>
        <begin position="178"/>
        <end position="240"/>
    </location>
</feature>
<evidence type="ECO:0000259" key="6">
    <source>
        <dbReference type="PROSITE" id="PS50192"/>
    </source>
</evidence>
<feature type="coiled-coil region" evidence="3">
    <location>
        <begin position="174"/>
        <end position="236"/>
    </location>
</feature>
<organism evidence="7">
    <name type="scientific">Tetraselmis sp. GSL018</name>
    <dbReference type="NCBI Taxonomy" id="582737"/>
    <lineage>
        <taxon>Eukaryota</taxon>
        <taxon>Viridiplantae</taxon>
        <taxon>Chlorophyta</taxon>
        <taxon>core chlorophytes</taxon>
        <taxon>Chlorodendrophyceae</taxon>
        <taxon>Chlorodendrales</taxon>
        <taxon>Chlorodendraceae</taxon>
        <taxon>Tetraselmis</taxon>
    </lineage>
</organism>
<accession>A0A061RWF5</accession>
<sequence>MGFEDVVARADLIINKYAKYGKAEKKGDIIAKSKDFDTVHKHLKAQYDELQRIVEELSSVAIPVAPERAAKLNAELRRNKKLVLSGVETLRGLVTKGDRVTKALISERTQEVDRMQNNALKLPDDIRGQKREIDPKHLEAVREQETSGAFNPPVYIKGLKDFDLTDTAEVTEFREEWERARRRQDERLEALKEELENVQDIATRMSTTLGHQTTVMEMLEERVDNASGALESQNKRLKGAIERVASPIKCCVYSFLILALLATGGYAYYHFAGGYDALFGQRNSTSETPTPTSRPPIAAVIPSLSASATNCTGLNGTALQDCLGNSPPAAAPPPLATAAQTQGVAAAAENPATPGAMDIPT</sequence>
<keyword evidence="5" id="KW-1133">Transmembrane helix</keyword>
<gene>
    <name evidence="7" type="ORF">TSPGSL018_18300</name>
</gene>
<dbReference type="GO" id="GO:0006886">
    <property type="term" value="P:intracellular protein transport"/>
    <property type="evidence" value="ECO:0007669"/>
    <property type="project" value="InterPro"/>
</dbReference>
<feature type="compositionally biased region" description="Low complexity" evidence="4">
    <location>
        <begin position="336"/>
        <end position="361"/>
    </location>
</feature>
<dbReference type="CDD" id="cd15841">
    <property type="entry name" value="SNARE_Qc"/>
    <property type="match status" value="1"/>
</dbReference>
<keyword evidence="2" id="KW-0813">Transport</keyword>
<dbReference type="GO" id="GO:0016020">
    <property type="term" value="C:membrane"/>
    <property type="evidence" value="ECO:0007669"/>
    <property type="project" value="InterPro"/>
</dbReference>
<keyword evidence="5" id="KW-0812">Transmembrane</keyword>
<dbReference type="GO" id="GO:0005484">
    <property type="term" value="F:SNAP receptor activity"/>
    <property type="evidence" value="ECO:0007669"/>
    <property type="project" value="InterPro"/>
</dbReference>
<evidence type="ECO:0000256" key="4">
    <source>
        <dbReference type="SAM" id="MobiDB-lite"/>
    </source>
</evidence>
<dbReference type="SMART" id="SM00397">
    <property type="entry name" value="t_SNARE"/>
    <property type="match status" value="1"/>
</dbReference>
<proteinExistence type="inferred from homology"/>
<protein>
    <recommendedName>
        <fullName evidence="6">t-SNARE coiled-coil homology domain-containing protein</fullName>
    </recommendedName>
</protein>